<dbReference type="InterPro" id="IPR002172">
    <property type="entry name" value="LDrepeatLR_classA_rpt"/>
</dbReference>
<sequence length="922" mass="105218">MISIPIYQIIIIWFFLNLIIIKAISKSVNVSIPIRCDEDSFNCVSDGLCIPNSWKCDGDRDCLDGSDEKDCLLNKIVCDPNTEFHCEKSKILQYREESISFFTSMSQYTRFRKCIPKKFHCDGHVDCENGEDEENCPVYECHNGSFKCSQYHNDISTCVPNSWKCDGTQDCTDGSDEKNCSSIIQCDENQFTCKKTSQCIFKKWVCDGEKDCDDGSDEENCKSVCNSATHFQCHDGSHCLPNNLKCDGFSDCKDHSDEEGCVHFHSFREKVCGPNEFSCSGHSRCISLLWKCDGDVDCADGSDEKDCEEKTCTDKERKCDGICKNKDLWCNGVVDCNDGSDELHCNYPQHMSTNCDITTQYQCNNNSKTCINYEDLCKTDSAAFNCNPSICNKDIYSCEKYSRNCKCRNTKYNGTICYCEKGYELIGNKCIDIDECKTEGICDQLCFNKPGSYECDCFKDFQLVPVNNITTIPHKCRALGSDPLLLLANRGSIKQYDMVKNTSTPLISSLTSVVAMDYWHKHGIIVWTDLVKEIIAACQIKDRESVFNIKKCDDEEKTILLRNVSSGDGLAIDWTHGLLFWTDSFKKEIGVLDIATKKSKILFNTSIDEPRAIVADPASGTIFWTDWGKEAKIERAGMDGHHRTTIVSGEYIKWPNGLAIDILNKRLYFADAKLKSISSCDYWGDNIKTIIHSHDQLKHPFSLAVFEEKIYWSDWDKDGVFNANKFYGNDITGILRYISAPMTIKIYHETFQPDYPNKCTIHRCKDLCLPKTHYRSNVNNQRNIFDELPFTCACSSKSIYKENDCVFNLYNYNSSRESAKGFISIGAIVIVILFGISFIGLYIVRNRRQRFSNQFIKFTNPVYRTTVKEGLHDYDDFSEHVDVNIEKNDLNCENIYEPNLEQENNENVCHAFSNPSYEDTHA</sequence>
<accession>A0A0N4ZHD7</accession>
<dbReference type="InterPro" id="IPR000033">
    <property type="entry name" value="LDLR_classB_rpt"/>
</dbReference>
<dbReference type="InterPro" id="IPR001881">
    <property type="entry name" value="EGF-like_Ca-bd_dom"/>
</dbReference>
<feature type="disulfide bond" evidence="13">
    <location>
        <begin position="56"/>
        <end position="71"/>
    </location>
</feature>
<evidence type="ECO:0000313" key="19">
    <source>
        <dbReference type="WBParaSite" id="PTRK_0000733500.1"/>
    </source>
</evidence>
<dbReference type="InterPro" id="IPR051221">
    <property type="entry name" value="LDLR-related"/>
</dbReference>
<comment type="subcellular location">
    <subcellularLocation>
        <location evidence="2">Endomembrane system</location>
    </subcellularLocation>
    <subcellularLocation>
        <location evidence="1">Membrane</location>
        <topology evidence="1">Single-pass membrane protein</topology>
    </subcellularLocation>
</comment>
<keyword evidence="6" id="KW-0732">Signal</keyword>
<dbReference type="CDD" id="cd00112">
    <property type="entry name" value="LDLa"/>
    <property type="match status" value="7"/>
</dbReference>
<dbReference type="GO" id="GO:0012505">
    <property type="term" value="C:endomembrane system"/>
    <property type="evidence" value="ECO:0007669"/>
    <property type="project" value="UniProtKB-SubCell"/>
</dbReference>
<evidence type="ECO:0000256" key="14">
    <source>
        <dbReference type="PROSITE-ProRule" id="PRU00461"/>
    </source>
</evidence>
<keyword evidence="4" id="KW-0254">Endocytosis</keyword>
<evidence type="ECO:0000259" key="16">
    <source>
        <dbReference type="SMART" id="SM00179"/>
    </source>
</evidence>
<feature type="disulfide bond" evidence="13">
    <location>
        <begin position="246"/>
        <end position="261"/>
    </location>
</feature>
<feature type="disulfide bond" evidence="13">
    <location>
        <begin position="292"/>
        <end position="307"/>
    </location>
</feature>
<dbReference type="InterPro" id="IPR018097">
    <property type="entry name" value="EGF_Ca-bd_CS"/>
</dbReference>
<dbReference type="GO" id="GO:0042562">
    <property type="term" value="F:hormone binding"/>
    <property type="evidence" value="ECO:0007669"/>
    <property type="project" value="TreeGrafter"/>
</dbReference>
<keyword evidence="9 15" id="KW-0472">Membrane</keyword>
<feature type="domain" description="EGF-like" evidence="17">
    <location>
        <begin position="758"/>
        <end position="806"/>
    </location>
</feature>
<keyword evidence="11" id="KW-0675">Receptor</keyword>
<dbReference type="PRINTS" id="PR00261">
    <property type="entry name" value="LDLRECEPTOR"/>
</dbReference>
<dbReference type="Pfam" id="PF00057">
    <property type="entry name" value="Ldl_recept_a"/>
    <property type="match status" value="6"/>
</dbReference>
<feature type="domain" description="EGF-like" evidence="17">
    <location>
        <begin position="35"/>
        <end position="72"/>
    </location>
</feature>
<dbReference type="GO" id="GO:0016324">
    <property type="term" value="C:apical plasma membrane"/>
    <property type="evidence" value="ECO:0007669"/>
    <property type="project" value="TreeGrafter"/>
</dbReference>
<dbReference type="PROSITE" id="PS51120">
    <property type="entry name" value="LDLRB"/>
    <property type="match status" value="1"/>
</dbReference>
<feature type="disulfide bond" evidence="13">
    <location>
        <begin position="206"/>
        <end position="221"/>
    </location>
</feature>
<evidence type="ECO:0000256" key="15">
    <source>
        <dbReference type="SAM" id="Phobius"/>
    </source>
</evidence>
<comment type="caution">
    <text evidence="13">Lacks conserved residue(s) required for the propagation of feature annotation.</text>
</comment>
<dbReference type="GO" id="GO:0006898">
    <property type="term" value="P:receptor-mediated endocytosis"/>
    <property type="evidence" value="ECO:0007669"/>
    <property type="project" value="TreeGrafter"/>
</dbReference>
<keyword evidence="7" id="KW-0677">Repeat</keyword>
<dbReference type="AlphaFoldDB" id="A0A0N4ZHD7"/>
<dbReference type="CDD" id="cd00054">
    <property type="entry name" value="EGF_CA"/>
    <property type="match status" value="1"/>
</dbReference>
<dbReference type="FunFam" id="2.120.10.30:FF:000241">
    <property type="entry name" value="Low-density lipoprotein receptor-related protein 6"/>
    <property type="match status" value="1"/>
</dbReference>
<evidence type="ECO:0000256" key="5">
    <source>
        <dbReference type="ARBA" id="ARBA00022692"/>
    </source>
</evidence>
<dbReference type="WBParaSite" id="PTRK_0000733500.1">
    <property type="protein sequence ID" value="PTRK_0000733500.1"/>
    <property type="gene ID" value="PTRK_0000733500"/>
</dbReference>
<evidence type="ECO:0000313" key="18">
    <source>
        <dbReference type="Proteomes" id="UP000038045"/>
    </source>
</evidence>
<dbReference type="PROSITE" id="PS01187">
    <property type="entry name" value="EGF_CA"/>
    <property type="match status" value="1"/>
</dbReference>
<keyword evidence="18" id="KW-1185">Reference proteome</keyword>
<keyword evidence="5 15" id="KW-0812">Transmembrane</keyword>
<evidence type="ECO:0000256" key="10">
    <source>
        <dbReference type="ARBA" id="ARBA00023157"/>
    </source>
</evidence>
<dbReference type="SMART" id="SM00181">
    <property type="entry name" value="EGF"/>
    <property type="match status" value="4"/>
</dbReference>
<dbReference type="PANTHER" id="PTHR22722:SF14">
    <property type="entry name" value="MEGALIN, ISOFORM A"/>
    <property type="match status" value="1"/>
</dbReference>
<dbReference type="InterPro" id="IPR000742">
    <property type="entry name" value="EGF"/>
</dbReference>
<feature type="disulfide bond" evidence="13">
    <location>
        <begin position="121"/>
        <end position="136"/>
    </location>
</feature>
<reference evidence="19" key="1">
    <citation type="submission" date="2017-02" db="UniProtKB">
        <authorList>
            <consortium name="WormBaseParasite"/>
        </authorList>
    </citation>
    <scope>IDENTIFICATION</scope>
</reference>
<proteinExistence type="predicted"/>
<dbReference type="SUPFAM" id="SSF57196">
    <property type="entry name" value="EGF/Laminin"/>
    <property type="match status" value="1"/>
</dbReference>
<dbReference type="PROSITE" id="PS01209">
    <property type="entry name" value="LDLRA_1"/>
    <property type="match status" value="3"/>
</dbReference>
<dbReference type="Pfam" id="PF00058">
    <property type="entry name" value="Ldl_recept_b"/>
    <property type="match status" value="1"/>
</dbReference>
<dbReference type="InterPro" id="IPR023415">
    <property type="entry name" value="LDLR_class-A_CS"/>
</dbReference>
<evidence type="ECO:0000256" key="6">
    <source>
        <dbReference type="ARBA" id="ARBA00022729"/>
    </source>
</evidence>
<organism evidence="18 19">
    <name type="scientific">Parastrongyloides trichosuri</name>
    <name type="common">Possum-specific nematode worm</name>
    <dbReference type="NCBI Taxonomy" id="131310"/>
    <lineage>
        <taxon>Eukaryota</taxon>
        <taxon>Metazoa</taxon>
        <taxon>Ecdysozoa</taxon>
        <taxon>Nematoda</taxon>
        <taxon>Chromadorea</taxon>
        <taxon>Rhabditida</taxon>
        <taxon>Tylenchina</taxon>
        <taxon>Panagrolaimomorpha</taxon>
        <taxon>Strongyloidoidea</taxon>
        <taxon>Strongyloididae</taxon>
        <taxon>Parastrongyloides</taxon>
    </lineage>
</organism>
<dbReference type="SMART" id="SM00135">
    <property type="entry name" value="LY"/>
    <property type="match status" value="5"/>
</dbReference>
<dbReference type="InterPro" id="IPR036055">
    <property type="entry name" value="LDL_receptor-like_sf"/>
</dbReference>
<evidence type="ECO:0000256" key="9">
    <source>
        <dbReference type="ARBA" id="ARBA00023136"/>
    </source>
</evidence>
<feature type="repeat" description="LDL-receptor class B" evidence="14">
    <location>
        <begin position="620"/>
        <end position="664"/>
    </location>
</feature>
<evidence type="ECO:0000259" key="17">
    <source>
        <dbReference type="SMART" id="SM00181"/>
    </source>
</evidence>
<dbReference type="Gene3D" id="4.10.400.10">
    <property type="entry name" value="Low-density Lipoprotein Receptor"/>
    <property type="match status" value="7"/>
</dbReference>
<evidence type="ECO:0000256" key="12">
    <source>
        <dbReference type="ARBA" id="ARBA00023180"/>
    </source>
</evidence>
<keyword evidence="3" id="KW-0245">EGF-like domain</keyword>
<keyword evidence="10 13" id="KW-1015">Disulfide bond</keyword>
<evidence type="ECO:0000256" key="2">
    <source>
        <dbReference type="ARBA" id="ARBA00004308"/>
    </source>
</evidence>
<evidence type="ECO:0000256" key="4">
    <source>
        <dbReference type="ARBA" id="ARBA00022583"/>
    </source>
</evidence>
<evidence type="ECO:0000256" key="7">
    <source>
        <dbReference type="ARBA" id="ARBA00022737"/>
    </source>
</evidence>
<dbReference type="InterPro" id="IPR011042">
    <property type="entry name" value="6-blade_b-propeller_TolB-like"/>
</dbReference>
<dbReference type="PANTHER" id="PTHR22722">
    <property type="entry name" value="LOW-DENSITY LIPOPROTEIN RECEPTOR-RELATED PROTEIN 2-RELATED"/>
    <property type="match status" value="1"/>
</dbReference>
<dbReference type="SUPFAM" id="SSF57424">
    <property type="entry name" value="LDL receptor-like module"/>
    <property type="match status" value="7"/>
</dbReference>
<dbReference type="Gene3D" id="2.120.10.30">
    <property type="entry name" value="TolB, C-terminal domain"/>
    <property type="match status" value="1"/>
</dbReference>
<name>A0A0N4ZHD7_PARTI</name>
<feature type="disulfide bond" evidence="13">
    <location>
        <begin position="330"/>
        <end position="345"/>
    </location>
</feature>
<keyword evidence="12" id="KW-0325">Glycoprotein</keyword>
<dbReference type="GO" id="GO:0005509">
    <property type="term" value="F:calcium ion binding"/>
    <property type="evidence" value="ECO:0007669"/>
    <property type="project" value="InterPro"/>
</dbReference>
<evidence type="ECO:0000256" key="3">
    <source>
        <dbReference type="ARBA" id="ARBA00022536"/>
    </source>
</evidence>
<feature type="transmembrane region" description="Helical" evidence="15">
    <location>
        <begin position="821"/>
        <end position="844"/>
    </location>
</feature>
<feature type="domain" description="EGF-like calcium-binding" evidence="16">
    <location>
        <begin position="432"/>
        <end position="477"/>
    </location>
</feature>
<feature type="disulfide bond" evidence="13">
    <location>
        <begin position="165"/>
        <end position="180"/>
    </location>
</feature>
<dbReference type="FunFam" id="4.10.400.10:FF:000002">
    <property type="entry name" value="Low-density lipoprotein receptor-related protein 1"/>
    <property type="match status" value="1"/>
</dbReference>
<evidence type="ECO:0000256" key="11">
    <source>
        <dbReference type="ARBA" id="ARBA00023170"/>
    </source>
</evidence>
<dbReference type="Proteomes" id="UP000038045">
    <property type="component" value="Unplaced"/>
</dbReference>
<evidence type="ECO:0000256" key="13">
    <source>
        <dbReference type="PROSITE-ProRule" id="PRU00124"/>
    </source>
</evidence>
<keyword evidence="8 15" id="KW-1133">Transmembrane helix</keyword>
<evidence type="ECO:0000256" key="8">
    <source>
        <dbReference type="ARBA" id="ARBA00022989"/>
    </source>
</evidence>
<dbReference type="Gene3D" id="2.10.25.10">
    <property type="entry name" value="Laminin"/>
    <property type="match status" value="1"/>
</dbReference>
<dbReference type="STRING" id="131310.A0A0N4ZHD7"/>
<dbReference type="SMART" id="SM00192">
    <property type="entry name" value="LDLa"/>
    <property type="match status" value="7"/>
</dbReference>
<dbReference type="GO" id="GO:0043235">
    <property type="term" value="C:receptor complex"/>
    <property type="evidence" value="ECO:0007669"/>
    <property type="project" value="TreeGrafter"/>
</dbReference>
<feature type="domain" description="EGF-like" evidence="17">
    <location>
        <begin position="435"/>
        <end position="477"/>
    </location>
</feature>
<dbReference type="SMART" id="SM00179">
    <property type="entry name" value="EGF_CA"/>
    <property type="match status" value="1"/>
</dbReference>
<feature type="domain" description="EGF-like" evidence="17">
    <location>
        <begin position="397"/>
        <end position="431"/>
    </location>
</feature>
<evidence type="ECO:0000256" key="1">
    <source>
        <dbReference type="ARBA" id="ARBA00004167"/>
    </source>
</evidence>
<dbReference type="SUPFAM" id="SSF63825">
    <property type="entry name" value="YWTD domain"/>
    <property type="match status" value="1"/>
</dbReference>
<protein>
    <submittedName>
        <fullName evidence="19">EGF-like domain-containing protein</fullName>
    </submittedName>
</protein>
<dbReference type="PROSITE" id="PS50068">
    <property type="entry name" value="LDLRA_2"/>
    <property type="match status" value="7"/>
</dbReference>